<protein>
    <submittedName>
        <fullName evidence="1">Uncharacterized protein</fullName>
    </submittedName>
</protein>
<organism evidence="1 2">
    <name type="scientific">Linnemannia hyalina</name>
    <dbReference type="NCBI Taxonomy" id="64524"/>
    <lineage>
        <taxon>Eukaryota</taxon>
        <taxon>Fungi</taxon>
        <taxon>Fungi incertae sedis</taxon>
        <taxon>Mucoromycota</taxon>
        <taxon>Mortierellomycotina</taxon>
        <taxon>Mortierellomycetes</taxon>
        <taxon>Mortierellales</taxon>
        <taxon>Mortierellaceae</taxon>
        <taxon>Linnemannia</taxon>
    </lineage>
</organism>
<name>A0A9P7XZZ0_9FUNG</name>
<dbReference type="Proteomes" id="UP000707451">
    <property type="component" value="Unassembled WGS sequence"/>
</dbReference>
<accession>A0A9P7XZZ0</accession>
<sequence>MATPEPEHYAFIDLLFERLLFERVLLWNQTTGCCINPEALSMQLDLIGHYYTVIAMTTFQHLCSEAIHNRDFSNFGILSYLSNHRRQQQQSFKIFPNSLAAKFDLGIESDRPSKLRDHIFCPWISQKQIKYFKRDYGNKVSKEHQKELEFLVDMLDQNGLLRVPNCDMEPEFLNRKSKQIPADEIPVRHVDNLKATHIYTNT</sequence>
<dbReference type="AlphaFoldDB" id="A0A9P7XZZ0"/>
<reference evidence="1" key="1">
    <citation type="submission" date="2021-06" db="EMBL/GenBank/DDBJ databases">
        <title>Genome Sequence of Mortierella hyaline Strain SCG-10, a Cold-Adapted, Nitrate-Reducing Fungus Isolated from Soil in Minnesota, USA.</title>
        <authorList>
            <person name="Aldossari N."/>
        </authorList>
    </citation>
    <scope>NUCLEOTIDE SEQUENCE</scope>
    <source>
        <strain evidence="1">SCG-10</strain>
    </source>
</reference>
<dbReference type="OrthoDB" id="2274644at2759"/>
<evidence type="ECO:0000313" key="2">
    <source>
        <dbReference type="Proteomes" id="UP000707451"/>
    </source>
</evidence>
<evidence type="ECO:0000313" key="1">
    <source>
        <dbReference type="EMBL" id="KAG9069738.1"/>
    </source>
</evidence>
<comment type="caution">
    <text evidence="1">The sequence shown here is derived from an EMBL/GenBank/DDBJ whole genome shotgun (WGS) entry which is preliminary data.</text>
</comment>
<dbReference type="EMBL" id="JAHRHY010000004">
    <property type="protein sequence ID" value="KAG9069738.1"/>
    <property type="molecule type" value="Genomic_DNA"/>
</dbReference>
<gene>
    <name evidence="1" type="ORF">KI688_009063</name>
</gene>
<keyword evidence="2" id="KW-1185">Reference proteome</keyword>
<proteinExistence type="predicted"/>